<evidence type="ECO:0000313" key="1">
    <source>
        <dbReference type="EMBL" id="CAH1434903.1"/>
    </source>
</evidence>
<evidence type="ECO:0008006" key="3">
    <source>
        <dbReference type="Google" id="ProtNLM"/>
    </source>
</evidence>
<keyword evidence="2" id="KW-1185">Reference proteome</keyword>
<evidence type="ECO:0000313" key="2">
    <source>
        <dbReference type="Proteomes" id="UP001157418"/>
    </source>
</evidence>
<organism evidence="1 2">
    <name type="scientific">Lactuca virosa</name>
    <dbReference type="NCBI Taxonomy" id="75947"/>
    <lineage>
        <taxon>Eukaryota</taxon>
        <taxon>Viridiplantae</taxon>
        <taxon>Streptophyta</taxon>
        <taxon>Embryophyta</taxon>
        <taxon>Tracheophyta</taxon>
        <taxon>Spermatophyta</taxon>
        <taxon>Magnoliopsida</taxon>
        <taxon>eudicotyledons</taxon>
        <taxon>Gunneridae</taxon>
        <taxon>Pentapetalae</taxon>
        <taxon>asterids</taxon>
        <taxon>campanulids</taxon>
        <taxon>Asterales</taxon>
        <taxon>Asteraceae</taxon>
        <taxon>Cichorioideae</taxon>
        <taxon>Cichorieae</taxon>
        <taxon>Lactucinae</taxon>
        <taxon>Lactuca</taxon>
    </lineage>
</organism>
<accession>A0AAU9N3K1</accession>
<name>A0AAU9N3K1_9ASTR</name>
<dbReference type="EMBL" id="CAKMRJ010004046">
    <property type="protein sequence ID" value="CAH1434903.1"/>
    <property type="molecule type" value="Genomic_DNA"/>
</dbReference>
<dbReference type="Proteomes" id="UP001157418">
    <property type="component" value="Unassembled WGS sequence"/>
</dbReference>
<gene>
    <name evidence="1" type="ORF">LVIROSA_LOCUS21383</name>
</gene>
<comment type="caution">
    <text evidence="1">The sequence shown here is derived from an EMBL/GenBank/DDBJ whole genome shotgun (WGS) entry which is preliminary data.</text>
</comment>
<dbReference type="AlphaFoldDB" id="A0AAU9N3K1"/>
<protein>
    <recommendedName>
        <fullName evidence="3">Secreted protein</fullName>
    </recommendedName>
</protein>
<reference evidence="1 2" key="1">
    <citation type="submission" date="2022-01" db="EMBL/GenBank/DDBJ databases">
        <authorList>
            <person name="Xiong W."/>
            <person name="Schranz E."/>
        </authorList>
    </citation>
    <scope>NUCLEOTIDE SEQUENCE [LARGE SCALE GENOMIC DNA]</scope>
</reference>
<sequence>MLFNLVMRAFTFLTTNSHVSSHTCHAKYHIFIISQLTENIIVVFTFDHHTIIRDLTDLHYLSSLFLFHTHITHCRRLRIFHRFQI</sequence>
<proteinExistence type="predicted"/>